<keyword evidence="10" id="KW-1185">Reference proteome</keyword>
<dbReference type="InterPro" id="IPR000522">
    <property type="entry name" value="ABC_transptr_permease_BtuC"/>
</dbReference>
<evidence type="ECO:0000313" key="10">
    <source>
        <dbReference type="Proteomes" id="UP000051254"/>
    </source>
</evidence>
<feature type="transmembrane region" description="Helical" evidence="8">
    <location>
        <begin position="307"/>
        <end position="326"/>
    </location>
</feature>
<proteinExistence type="inferred from homology"/>
<dbReference type="CDD" id="cd06550">
    <property type="entry name" value="TM_ABC_iron-siderophores_like"/>
    <property type="match status" value="1"/>
</dbReference>
<evidence type="ECO:0000256" key="2">
    <source>
        <dbReference type="ARBA" id="ARBA00007935"/>
    </source>
</evidence>
<dbReference type="PANTHER" id="PTHR30472:SF25">
    <property type="entry name" value="ABC TRANSPORTER PERMEASE PROTEIN MJ0876-RELATED"/>
    <property type="match status" value="1"/>
</dbReference>
<comment type="subcellular location">
    <subcellularLocation>
        <location evidence="1">Cell membrane</location>
        <topology evidence="1">Multi-pass membrane protein</topology>
    </subcellularLocation>
</comment>
<dbReference type="AlphaFoldDB" id="A0A0R0BW69"/>
<dbReference type="RefSeq" id="WP_057665810.1">
    <property type="nucleotide sequence ID" value="NZ_LDJH01000013.1"/>
</dbReference>
<feature type="transmembrane region" description="Helical" evidence="8">
    <location>
        <begin position="63"/>
        <end position="83"/>
    </location>
</feature>
<reference evidence="9 10" key="1">
    <citation type="submission" date="2015-05" db="EMBL/GenBank/DDBJ databases">
        <title>Genome sequencing and analysis of members of genus Stenotrophomonas.</title>
        <authorList>
            <person name="Patil P.P."/>
            <person name="Midha S."/>
            <person name="Patil P.B."/>
        </authorList>
    </citation>
    <scope>NUCLEOTIDE SEQUENCE [LARGE SCALE GENOMIC DNA]</scope>
    <source>
        <strain evidence="9 10">DSM 17805</strain>
    </source>
</reference>
<evidence type="ECO:0000256" key="8">
    <source>
        <dbReference type="SAM" id="Phobius"/>
    </source>
</evidence>
<dbReference type="GO" id="GO:0033214">
    <property type="term" value="P:siderophore-iron import into cell"/>
    <property type="evidence" value="ECO:0007669"/>
    <property type="project" value="TreeGrafter"/>
</dbReference>
<dbReference type="Proteomes" id="UP000051254">
    <property type="component" value="Unassembled WGS sequence"/>
</dbReference>
<sequence length="331" mass="33683">MKRGLLRYGPLPLLLPLVGVLALASLAIGSTAMPALEGLWQWLRGEHSLAAIVIGEIRLPRTLLALAAGACLGLAGAALQGLLRNPLADPSLTGASQGAALGAAAVFYFGLFPALGGFATALGGLAGALAALGLVLWLAGAGNPSRVILAGLAVSTVAGASLAAVLTLAPNPYALQELVFWLMGSVADRGLEQLWVLLPALLLGSALLWWQRGLLHALSLGEDVAASLGFAVGRGSRWLVLGCGLLVGGSVAVAGGIGFVGLMVPHLLRPLVAHRADRLLLPSALAGSALVLAADMLVRLMPPGRQLQLGVLTALVGAPLFVRLVFKERGR</sequence>
<evidence type="ECO:0000256" key="7">
    <source>
        <dbReference type="ARBA" id="ARBA00023136"/>
    </source>
</evidence>
<dbReference type="Pfam" id="PF01032">
    <property type="entry name" value="FecCD"/>
    <property type="match status" value="1"/>
</dbReference>
<dbReference type="OrthoDB" id="9055647at2"/>
<feature type="transmembrane region" description="Helical" evidence="8">
    <location>
        <begin position="190"/>
        <end position="209"/>
    </location>
</feature>
<organism evidence="9 10">
    <name type="scientific">Stenotrophomonas koreensis</name>
    <dbReference type="NCBI Taxonomy" id="266128"/>
    <lineage>
        <taxon>Bacteria</taxon>
        <taxon>Pseudomonadati</taxon>
        <taxon>Pseudomonadota</taxon>
        <taxon>Gammaproteobacteria</taxon>
        <taxon>Lysobacterales</taxon>
        <taxon>Lysobacteraceae</taxon>
        <taxon>Stenotrophomonas</taxon>
    </lineage>
</organism>
<feature type="transmembrane region" description="Helical" evidence="8">
    <location>
        <begin position="95"/>
        <end position="115"/>
    </location>
</feature>
<keyword evidence="6 8" id="KW-1133">Transmembrane helix</keyword>
<comment type="similarity">
    <text evidence="2">Belongs to the binding-protein-dependent transport system permease family. FecCD subfamily.</text>
</comment>
<evidence type="ECO:0000256" key="5">
    <source>
        <dbReference type="ARBA" id="ARBA00022692"/>
    </source>
</evidence>
<gene>
    <name evidence="9" type="ORF">ABB25_08405</name>
</gene>
<evidence type="ECO:0000313" key="9">
    <source>
        <dbReference type="EMBL" id="KRG57838.1"/>
    </source>
</evidence>
<comment type="caution">
    <text evidence="9">The sequence shown here is derived from an EMBL/GenBank/DDBJ whole genome shotgun (WGS) entry which is preliminary data.</text>
</comment>
<feature type="transmembrane region" description="Helical" evidence="8">
    <location>
        <begin position="121"/>
        <end position="140"/>
    </location>
</feature>
<name>A0A0R0BW69_9GAMM</name>
<dbReference type="Gene3D" id="1.10.3470.10">
    <property type="entry name" value="ABC transporter involved in vitamin B12 uptake, BtuC"/>
    <property type="match status" value="1"/>
</dbReference>
<dbReference type="GO" id="GO:0022857">
    <property type="term" value="F:transmembrane transporter activity"/>
    <property type="evidence" value="ECO:0007669"/>
    <property type="project" value="InterPro"/>
</dbReference>
<dbReference type="PATRIC" id="fig|266128.3.peg.549"/>
<accession>A0A0R0BW69</accession>
<evidence type="ECO:0000256" key="6">
    <source>
        <dbReference type="ARBA" id="ARBA00022989"/>
    </source>
</evidence>
<dbReference type="GO" id="GO:0005886">
    <property type="term" value="C:plasma membrane"/>
    <property type="evidence" value="ECO:0007669"/>
    <property type="project" value="UniProtKB-SubCell"/>
</dbReference>
<dbReference type="STRING" id="266128.ABB25_08405"/>
<feature type="transmembrane region" description="Helical" evidence="8">
    <location>
        <begin position="147"/>
        <end position="170"/>
    </location>
</feature>
<dbReference type="EMBL" id="LDJH01000013">
    <property type="protein sequence ID" value="KRG57838.1"/>
    <property type="molecule type" value="Genomic_DNA"/>
</dbReference>
<dbReference type="InterPro" id="IPR037294">
    <property type="entry name" value="ABC_BtuC-like"/>
</dbReference>
<keyword evidence="3" id="KW-0813">Transport</keyword>
<dbReference type="PANTHER" id="PTHR30472">
    <property type="entry name" value="FERRIC ENTEROBACTIN TRANSPORT SYSTEM PERMEASE PROTEIN"/>
    <property type="match status" value="1"/>
</dbReference>
<evidence type="ECO:0000256" key="3">
    <source>
        <dbReference type="ARBA" id="ARBA00022448"/>
    </source>
</evidence>
<protein>
    <submittedName>
        <fullName evidence="9">ABC transporter permease</fullName>
    </submittedName>
</protein>
<evidence type="ECO:0000256" key="1">
    <source>
        <dbReference type="ARBA" id="ARBA00004651"/>
    </source>
</evidence>
<feature type="transmembrane region" description="Helical" evidence="8">
    <location>
        <begin position="238"/>
        <end position="267"/>
    </location>
</feature>
<dbReference type="SUPFAM" id="SSF81345">
    <property type="entry name" value="ABC transporter involved in vitamin B12 uptake, BtuC"/>
    <property type="match status" value="1"/>
</dbReference>
<keyword evidence="5 8" id="KW-0812">Transmembrane</keyword>
<keyword evidence="4" id="KW-1003">Cell membrane</keyword>
<keyword evidence="7 8" id="KW-0472">Membrane</keyword>
<evidence type="ECO:0000256" key="4">
    <source>
        <dbReference type="ARBA" id="ARBA00022475"/>
    </source>
</evidence>